<feature type="binding site" evidence="4">
    <location>
        <begin position="92"/>
        <end position="93"/>
    </location>
    <ligand>
        <name>substrate</name>
    </ligand>
</feature>
<dbReference type="Pfam" id="PF00710">
    <property type="entry name" value="Asparaginase"/>
    <property type="match status" value="1"/>
</dbReference>
<dbReference type="GO" id="GO:0004067">
    <property type="term" value="F:asparaginase activity"/>
    <property type="evidence" value="ECO:0007669"/>
    <property type="project" value="UniProtKB-UniRule"/>
</dbReference>
<organism evidence="7 8">
    <name type="scientific">Barrientosiimonas humi</name>
    <dbReference type="NCBI Taxonomy" id="999931"/>
    <lineage>
        <taxon>Bacteria</taxon>
        <taxon>Bacillati</taxon>
        <taxon>Actinomycetota</taxon>
        <taxon>Actinomycetes</taxon>
        <taxon>Micrococcales</taxon>
        <taxon>Dermacoccaceae</taxon>
        <taxon>Barrientosiimonas</taxon>
    </lineage>
</organism>
<feature type="active site" description="O-isoaspartyl threonine intermediate" evidence="3">
    <location>
        <position position="16"/>
    </location>
</feature>
<keyword evidence="2" id="KW-0378">Hydrolase</keyword>
<keyword evidence="8" id="KW-1185">Reference proteome</keyword>
<dbReference type="Gene3D" id="3.40.50.1170">
    <property type="entry name" value="L-asparaginase, N-terminal domain"/>
    <property type="match status" value="1"/>
</dbReference>
<dbReference type="Pfam" id="PF17763">
    <property type="entry name" value="Asparaginase_C"/>
    <property type="match status" value="1"/>
</dbReference>
<dbReference type="PROSITE" id="PS51732">
    <property type="entry name" value="ASN_GLN_ASE_3"/>
    <property type="match status" value="1"/>
</dbReference>
<evidence type="ECO:0000256" key="1">
    <source>
        <dbReference type="ARBA" id="ARBA00010518"/>
    </source>
</evidence>
<dbReference type="InterPro" id="IPR040919">
    <property type="entry name" value="Asparaginase_C"/>
</dbReference>
<dbReference type="PANTHER" id="PTHR11707:SF28">
    <property type="entry name" value="60 KDA LYSOPHOSPHOLIPASE"/>
    <property type="match status" value="1"/>
</dbReference>
<dbReference type="SUPFAM" id="SSF53774">
    <property type="entry name" value="Glutaminase/Asparaginase"/>
    <property type="match status" value="1"/>
</dbReference>
<sequence length="333" mass="34368">MPTIRPRVGYLALGGTIASIPDEPGAPSRPGLGAAQIAAAVPGLTDVADVAGEDLLQVSSARVTMPDLLRVAARARELVDGGADGVVVSQGTDSLEESAFLLDLVWDRPEPLVLTGAMRGASVVGADGPANLLASVRTAVSPQSRDLGVLVVLGDELHAARSVRKAHTSSPAAFVSWPGPVGWVVEDRVRVAQRPHRRPALRLPDAVEDVPPVALVTATLGDDGRLLGALPDLGYRGAVIAAFGGGHVHTSWLDPLRALVGRMPVVLASRTGAGEVLSRTYGYSGGEVELLEMGLVRAGALVPLQARLLLQAALLAETDVAQAFSTHAGGELR</sequence>
<gene>
    <name evidence="7" type="ORF">FB554_2813</name>
</gene>
<dbReference type="EMBL" id="VFOK01000001">
    <property type="protein sequence ID" value="TQL34637.1"/>
    <property type="molecule type" value="Genomic_DNA"/>
</dbReference>
<dbReference type="InterPro" id="IPR027473">
    <property type="entry name" value="L-asparaginase_C"/>
</dbReference>
<dbReference type="OrthoDB" id="9788068at2"/>
<dbReference type="SMART" id="SM00870">
    <property type="entry name" value="Asparaginase"/>
    <property type="match status" value="1"/>
</dbReference>
<evidence type="ECO:0000256" key="4">
    <source>
        <dbReference type="PIRSR" id="PIRSR001220-2"/>
    </source>
</evidence>
<evidence type="ECO:0000313" key="8">
    <source>
        <dbReference type="Proteomes" id="UP000318336"/>
    </source>
</evidence>
<evidence type="ECO:0000259" key="6">
    <source>
        <dbReference type="Pfam" id="PF17763"/>
    </source>
</evidence>
<evidence type="ECO:0000313" key="7">
    <source>
        <dbReference type="EMBL" id="TQL34637.1"/>
    </source>
</evidence>
<dbReference type="PRINTS" id="PR00139">
    <property type="entry name" value="ASNGLNASE"/>
</dbReference>
<proteinExistence type="inferred from homology"/>
<accession>A0A542XFN5</accession>
<dbReference type="RefSeq" id="WP_142007005.1">
    <property type="nucleotide sequence ID" value="NZ_CAJTBP010000001.1"/>
</dbReference>
<comment type="caution">
    <text evidence="7">The sequence shown here is derived from an EMBL/GenBank/DDBJ whole genome shotgun (WGS) entry which is preliminary data.</text>
</comment>
<evidence type="ECO:0000256" key="3">
    <source>
        <dbReference type="PIRSR" id="PIRSR001220-1"/>
    </source>
</evidence>
<feature type="domain" description="L-asparaginase N-terminal" evidence="5">
    <location>
        <begin position="8"/>
        <end position="195"/>
    </location>
</feature>
<name>A0A542XFN5_9MICO</name>
<comment type="similarity">
    <text evidence="1">Belongs to the asparaginase 1 family.</text>
</comment>
<dbReference type="InterPro" id="IPR006034">
    <property type="entry name" value="Asparaginase/glutaminase-like"/>
</dbReference>
<dbReference type="AlphaFoldDB" id="A0A542XFN5"/>
<dbReference type="Proteomes" id="UP000318336">
    <property type="component" value="Unassembled WGS sequence"/>
</dbReference>
<feature type="binding site" evidence="4">
    <location>
        <position position="60"/>
    </location>
    <ligand>
        <name>substrate</name>
    </ligand>
</feature>
<dbReference type="Gene3D" id="3.40.50.40">
    <property type="match status" value="1"/>
</dbReference>
<dbReference type="InterPro" id="IPR036152">
    <property type="entry name" value="Asp/glu_Ase-like_sf"/>
</dbReference>
<dbReference type="PANTHER" id="PTHR11707">
    <property type="entry name" value="L-ASPARAGINASE"/>
    <property type="match status" value="1"/>
</dbReference>
<dbReference type="InterPro" id="IPR004550">
    <property type="entry name" value="AsnASE_II"/>
</dbReference>
<reference evidence="7 8" key="1">
    <citation type="submission" date="2019-06" db="EMBL/GenBank/DDBJ databases">
        <title>Sequencing the genomes of 1000 actinobacteria strains.</title>
        <authorList>
            <person name="Klenk H.-P."/>
        </authorList>
    </citation>
    <scope>NUCLEOTIDE SEQUENCE [LARGE SCALE GENOMIC DNA]</scope>
    <source>
        <strain evidence="7 8">DSM 24617</strain>
    </source>
</reference>
<dbReference type="PIRSF" id="PIRSF001220">
    <property type="entry name" value="L-ASNase_gatD"/>
    <property type="match status" value="1"/>
</dbReference>
<dbReference type="PIRSF" id="PIRSF500176">
    <property type="entry name" value="L_ASNase"/>
    <property type="match status" value="1"/>
</dbReference>
<protein>
    <submittedName>
        <fullName evidence="7">L-asparaginase</fullName>
    </submittedName>
</protein>
<evidence type="ECO:0000259" key="5">
    <source>
        <dbReference type="Pfam" id="PF00710"/>
    </source>
</evidence>
<dbReference type="SFLD" id="SFLDS00057">
    <property type="entry name" value="Glutaminase/Asparaginase"/>
    <property type="match status" value="1"/>
</dbReference>
<dbReference type="CDD" id="cd08964">
    <property type="entry name" value="L-asparaginase_II"/>
    <property type="match status" value="1"/>
</dbReference>
<dbReference type="GO" id="GO:0006528">
    <property type="term" value="P:asparagine metabolic process"/>
    <property type="evidence" value="ECO:0007669"/>
    <property type="project" value="InterPro"/>
</dbReference>
<dbReference type="InterPro" id="IPR027474">
    <property type="entry name" value="L-asparaginase_N"/>
</dbReference>
<dbReference type="InterPro" id="IPR037152">
    <property type="entry name" value="L-asparaginase_N_sf"/>
</dbReference>
<evidence type="ECO:0000256" key="2">
    <source>
        <dbReference type="ARBA" id="ARBA00022801"/>
    </source>
</evidence>
<feature type="domain" description="Asparaginase/glutaminase C-terminal" evidence="6">
    <location>
        <begin position="213"/>
        <end position="321"/>
    </location>
</feature>